<name>A0AA41ZBC2_9SPHN</name>
<evidence type="ECO:0000313" key="5">
    <source>
        <dbReference type="Proteomes" id="UP001165565"/>
    </source>
</evidence>
<keyword evidence="1" id="KW-0472">Membrane</keyword>
<comment type="caution">
    <text evidence="4">The sequence shown here is derived from an EMBL/GenBank/DDBJ whole genome shotgun (WGS) entry which is preliminary data.</text>
</comment>
<sequence>MRTIAFATVAAAAALIAVPASAATTINLVPIAGTLTGVFGNANPARSGTDLYNFTVPTSGDLYGFVGSLGLKITLTNLDFTSVTLDGISFDKISSGIFELQTIAQSIGAGSHTLSIGYKNAQLLSSYGGVISFTPIAAGVPEPATWGLMILGLGAVAGAMRYKRRGQAKVRFA</sequence>
<dbReference type="NCBIfam" id="NF038126">
    <property type="entry name" value="PEP_CTERM_FxDxF"/>
    <property type="match status" value="1"/>
</dbReference>
<dbReference type="Proteomes" id="UP001165565">
    <property type="component" value="Unassembled WGS sequence"/>
</dbReference>
<keyword evidence="5" id="KW-1185">Reference proteome</keyword>
<accession>A0AA41ZBC2</accession>
<keyword evidence="2" id="KW-0732">Signal</keyword>
<reference evidence="4" key="1">
    <citation type="submission" date="2022-06" db="EMBL/GenBank/DDBJ databases">
        <title>Sphingomonas sp. nov. isolated from rhizosphere soil of tomato.</title>
        <authorList>
            <person name="Dong H."/>
            <person name="Gao R."/>
        </authorList>
    </citation>
    <scope>NUCLEOTIDE SEQUENCE</scope>
    <source>
        <strain evidence="4">MMSM24</strain>
    </source>
</reference>
<evidence type="ECO:0000259" key="3">
    <source>
        <dbReference type="Pfam" id="PF07589"/>
    </source>
</evidence>
<keyword evidence="1" id="KW-0812">Transmembrane</keyword>
<feature type="transmembrane region" description="Helical" evidence="1">
    <location>
        <begin position="144"/>
        <end position="162"/>
    </location>
</feature>
<dbReference type="AlphaFoldDB" id="A0AA41ZBC2"/>
<evidence type="ECO:0000256" key="2">
    <source>
        <dbReference type="SAM" id="SignalP"/>
    </source>
</evidence>
<dbReference type="NCBIfam" id="TIGR02595">
    <property type="entry name" value="PEP_CTERM"/>
    <property type="match status" value="1"/>
</dbReference>
<gene>
    <name evidence="4" type="ORF">NEE01_16875</name>
</gene>
<evidence type="ECO:0000256" key="1">
    <source>
        <dbReference type="SAM" id="Phobius"/>
    </source>
</evidence>
<feature type="domain" description="Ice-binding protein C-terminal" evidence="3">
    <location>
        <begin position="140"/>
        <end position="165"/>
    </location>
</feature>
<dbReference type="InterPro" id="IPR013424">
    <property type="entry name" value="Ice-binding_C"/>
</dbReference>
<proteinExistence type="predicted"/>
<feature type="signal peptide" evidence="2">
    <location>
        <begin position="1"/>
        <end position="22"/>
    </location>
</feature>
<dbReference type="Pfam" id="PF07589">
    <property type="entry name" value="PEP-CTERM"/>
    <property type="match status" value="1"/>
</dbReference>
<dbReference type="NCBIfam" id="NF035944">
    <property type="entry name" value="PEPxxWA-CTERM"/>
    <property type="match status" value="1"/>
</dbReference>
<organism evidence="4 5">
    <name type="scientific">Sphingomonas lycopersici</name>
    <dbReference type="NCBI Taxonomy" id="2951807"/>
    <lineage>
        <taxon>Bacteria</taxon>
        <taxon>Pseudomonadati</taxon>
        <taxon>Pseudomonadota</taxon>
        <taxon>Alphaproteobacteria</taxon>
        <taxon>Sphingomonadales</taxon>
        <taxon>Sphingomonadaceae</taxon>
        <taxon>Sphingomonas</taxon>
    </lineage>
</organism>
<feature type="chain" id="PRO_5041407413" evidence="2">
    <location>
        <begin position="23"/>
        <end position="173"/>
    </location>
</feature>
<evidence type="ECO:0000313" key="4">
    <source>
        <dbReference type="EMBL" id="MCW6536453.1"/>
    </source>
</evidence>
<keyword evidence="1" id="KW-1133">Transmembrane helix</keyword>
<dbReference type="EMBL" id="JANFAV010000013">
    <property type="protein sequence ID" value="MCW6536453.1"/>
    <property type="molecule type" value="Genomic_DNA"/>
</dbReference>
<protein>
    <submittedName>
        <fullName evidence="4">FxDxF family PEP-CTERM protein</fullName>
    </submittedName>
</protein>
<dbReference type="RefSeq" id="WP_265270007.1">
    <property type="nucleotide sequence ID" value="NZ_JANFAV010000013.1"/>
</dbReference>